<dbReference type="PANTHER" id="PTHR22953">
    <property type="entry name" value="ACID PHOSPHATASE RELATED"/>
    <property type="match status" value="1"/>
</dbReference>
<dbReference type="Proteomes" id="UP001149813">
    <property type="component" value="Unassembled WGS sequence"/>
</dbReference>
<evidence type="ECO:0000259" key="3">
    <source>
        <dbReference type="Pfam" id="PF00149"/>
    </source>
</evidence>
<proteinExistence type="predicted"/>
<dbReference type="PANTHER" id="PTHR22953:SF153">
    <property type="entry name" value="PURPLE ACID PHOSPHATASE"/>
    <property type="match status" value="1"/>
</dbReference>
<dbReference type="Gene3D" id="3.60.21.10">
    <property type="match status" value="1"/>
</dbReference>
<evidence type="ECO:0000313" key="4">
    <source>
        <dbReference type="EMBL" id="KAJ1723620.1"/>
    </source>
</evidence>
<evidence type="ECO:0000256" key="1">
    <source>
        <dbReference type="ARBA" id="ARBA00022729"/>
    </source>
</evidence>
<comment type="caution">
    <text evidence="4">The sequence shown here is derived from an EMBL/GenBank/DDBJ whole genome shotgun (WGS) entry which is preliminary data.</text>
</comment>
<keyword evidence="5" id="KW-1185">Reference proteome</keyword>
<sequence length="236" mass="27496">MDDTGKYHHSSPLIFVPGNHDHDKSRKPNNKNYYTDMYHGITDSEGLSKKVVDNGTYHRFFHSLTIGSARMIVLDSECPSIEQTEFLRRELESPAFREAQFRIISIHIPPYIEFWDPDTWNKKGEKHWGEHVRLEYDPLFRQHGVDLVISGHQHNYQRATVRRSITDNTTASNQITYTIVGGAGGGLDLRRVEDWHMYNVTYLDHHFVTLDISKNHLRWSTHNIAGSIIDHFTIVR</sequence>
<feature type="region of interest" description="Disordered" evidence="2">
    <location>
        <begin position="1"/>
        <end position="29"/>
    </location>
</feature>
<gene>
    <name evidence="4" type="ORF">LPJ53_002060</name>
</gene>
<dbReference type="AlphaFoldDB" id="A0A9W7Y2R3"/>
<accession>A0A9W7Y2R3</accession>
<feature type="domain" description="Calcineurin-like phosphoesterase" evidence="3">
    <location>
        <begin position="6"/>
        <end position="156"/>
    </location>
</feature>
<keyword evidence="1" id="KW-0732">Signal</keyword>
<dbReference type="GO" id="GO:0003993">
    <property type="term" value="F:acid phosphatase activity"/>
    <property type="evidence" value="ECO:0007669"/>
    <property type="project" value="InterPro"/>
</dbReference>
<dbReference type="InterPro" id="IPR004843">
    <property type="entry name" value="Calcineurin-like_PHP"/>
</dbReference>
<name>A0A9W7Y2R3_9FUNG</name>
<evidence type="ECO:0000313" key="5">
    <source>
        <dbReference type="Proteomes" id="UP001149813"/>
    </source>
</evidence>
<protein>
    <recommendedName>
        <fullName evidence="3">Calcineurin-like phosphoesterase domain-containing protein</fullName>
    </recommendedName>
</protein>
<dbReference type="Pfam" id="PF00149">
    <property type="entry name" value="Metallophos"/>
    <property type="match status" value="1"/>
</dbReference>
<dbReference type="InterPro" id="IPR039331">
    <property type="entry name" value="PAPs-like"/>
</dbReference>
<dbReference type="EMBL" id="JANBOJ010000059">
    <property type="protein sequence ID" value="KAJ1723620.1"/>
    <property type="molecule type" value="Genomic_DNA"/>
</dbReference>
<reference evidence="4" key="1">
    <citation type="submission" date="2022-07" db="EMBL/GenBank/DDBJ databases">
        <title>Phylogenomic reconstructions and comparative analyses of Kickxellomycotina fungi.</title>
        <authorList>
            <person name="Reynolds N.K."/>
            <person name="Stajich J.E."/>
            <person name="Barry K."/>
            <person name="Grigoriev I.V."/>
            <person name="Crous P."/>
            <person name="Smith M.E."/>
        </authorList>
    </citation>
    <scope>NUCLEOTIDE SEQUENCE</scope>
    <source>
        <strain evidence="4">NBRC 32514</strain>
    </source>
</reference>
<evidence type="ECO:0000256" key="2">
    <source>
        <dbReference type="SAM" id="MobiDB-lite"/>
    </source>
</evidence>
<organism evidence="4 5">
    <name type="scientific">Coemansia erecta</name>
    <dbReference type="NCBI Taxonomy" id="147472"/>
    <lineage>
        <taxon>Eukaryota</taxon>
        <taxon>Fungi</taxon>
        <taxon>Fungi incertae sedis</taxon>
        <taxon>Zoopagomycota</taxon>
        <taxon>Kickxellomycotina</taxon>
        <taxon>Kickxellomycetes</taxon>
        <taxon>Kickxellales</taxon>
        <taxon>Kickxellaceae</taxon>
        <taxon>Coemansia</taxon>
    </lineage>
</organism>
<dbReference type="InterPro" id="IPR029052">
    <property type="entry name" value="Metallo-depent_PP-like"/>
</dbReference>
<dbReference type="OrthoDB" id="45007at2759"/>
<dbReference type="SUPFAM" id="SSF56300">
    <property type="entry name" value="Metallo-dependent phosphatases"/>
    <property type="match status" value="1"/>
</dbReference>